<proteinExistence type="predicted"/>
<evidence type="ECO:0000256" key="5">
    <source>
        <dbReference type="ARBA" id="ARBA00023288"/>
    </source>
</evidence>
<name>A0ABP4VZ95_9ACTN</name>
<feature type="chain" id="PRO_5045434435" evidence="6">
    <location>
        <begin position="23"/>
        <end position="435"/>
    </location>
</feature>
<dbReference type="Proteomes" id="UP001500655">
    <property type="component" value="Unassembled WGS sequence"/>
</dbReference>
<evidence type="ECO:0000256" key="4">
    <source>
        <dbReference type="ARBA" id="ARBA00023139"/>
    </source>
</evidence>
<keyword evidence="8" id="KW-1185">Reference proteome</keyword>
<dbReference type="SUPFAM" id="SSF53850">
    <property type="entry name" value="Periplasmic binding protein-like II"/>
    <property type="match status" value="1"/>
</dbReference>
<evidence type="ECO:0000256" key="6">
    <source>
        <dbReference type="SAM" id="SignalP"/>
    </source>
</evidence>
<keyword evidence="5" id="KW-0449">Lipoprotein</keyword>
<protein>
    <submittedName>
        <fullName evidence="7">Extracellular solute-binding protein</fullName>
    </submittedName>
</protein>
<keyword evidence="3" id="KW-0472">Membrane</keyword>
<reference evidence="8" key="1">
    <citation type="journal article" date="2019" name="Int. J. Syst. Evol. Microbiol.">
        <title>The Global Catalogue of Microorganisms (GCM) 10K type strain sequencing project: providing services to taxonomists for standard genome sequencing and annotation.</title>
        <authorList>
            <consortium name="The Broad Institute Genomics Platform"/>
            <consortium name="The Broad Institute Genome Sequencing Center for Infectious Disease"/>
            <person name="Wu L."/>
            <person name="Ma J."/>
        </authorList>
    </citation>
    <scope>NUCLEOTIDE SEQUENCE [LARGE SCALE GENOMIC DNA]</scope>
    <source>
        <strain evidence="8">JCM 13249</strain>
    </source>
</reference>
<dbReference type="InterPro" id="IPR050490">
    <property type="entry name" value="Bact_solute-bd_prot1"/>
</dbReference>
<feature type="signal peptide" evidence="6">
    <location>
        <begin position="1"/>
        <end position="22"/>
    </location>
</feature>
<gene>
    <name evidence="7" type="ORF">GCM10009681_12000</name>
</gene>
<dbReference type="PANTHER" id="PTHR43649:SF33">
    <property type="entry name" value="POLYGALACTURONAN_RHAMNOGALACTURONAN-BINDING PROTEIN YTCQ"/>
    <property type="match status" value="1"/>
</dbReference>
<dbReference type="Pfam" id="PF01547">
    <property type="entry name" value="SBP_bac_1"/>
    <property type="match status" value="1"/>
</dbReference>
<dbReference type="RefSeq" id="WP_344077711.1">
    <property type="nucleotide sequence ID" value="NZ_BAAALS010000004.1"/>
</dbReference>
<dbReference type="PROSITE" id="PS51257">
    <property type="entry name" value="PROKAR_LIPOPROTEIN"/>
    <property type="match status" value="1"/>
</dbReference>
<accession>A0ABP4VZ95</accession>
<evidence type="ECO:0000313" key="8">
    <source>
        <dbReference type="Proteomes" id="UP001500655"/>
    </source>
</evidence>
<keyword evidence="2 6" id="KW-0732">Signal</keyword>
<evidence type="ECO:0000256" key="1">
    <source>
        <dbReference type="ARBA" id="ARBA00022475"/>
    </source>
</evidence>
<evidence type="ECO:0000256" key="3">
    <source>
        <dbReference type="ARBA" id="ARBA00023136"/>
    </source>
</evidence>
<evidence type="ECO:0000313" key="7">
    <source>
        <dbReference type="EMBL" id="GAA1742742.1"/>
    </source>
</evidence>
<comment type="caution">
    <text evidence="7">The sequence shown here is derived from an EMBL/GenBank/DDBJ whole genome shotgun (WGS) entry which is preliminary data.</text>
</comment>
<keyword evidence="4" id="KW-0564">Palmitate</keyword>
<sequence>MRLARRSTTAVLLLCVSLFAAACNSGGDNGGGTATDEKVELTFWSWVPNIDKVVDKWNATHPNIHVTASKQAQGDELVTKLLTAAKAGSPPDLAQVEYQALPTLVSNDVLADIKDKVGNAKSDFADGVWQTVTLGTDGVYAIPQDVGPMMLYYREDLFKKYGLTVPKTWDEFAATARAAKKKAPKSFLTTFSSGDPGWFVGLAQQAGASWWGINGDTWSVSINDPATKKVTDFWSGLVAEGVVDSKPMYTPEWNKALNDGTLLAWPSAIWGPGVLAGNAADTKGKWAMAALPQWAAGENKTGSWGGSTTAVTAGSKNQAAAAQFAVWLNTDPDAVATLVREGGIYPASKAAQSGPALSTAPDFFPNQPDFYVTAKGIADTAAGFTFGPNVNVAYSAYKDAFAKAISDKTPFGGALDTMQTTTLEDLKKAGFKVNG</sequence>
<dbReference type="EMBL" id="BAAALS010000004">
    <property type="protein sequence ID" value="GAA1742742.1"/>
    <property type="molecule type" value="Genomic_DNA"/>
</dbReference>
<keyword evidence="1" id="KW-1003">Cell membrane</keyword>
<dbReference type="PANTHER" id="PTHR43649">
    <property type="entry name" value="ARABINOSE-BINDING PROTEIN-RELATED"/>
    <property type="match status" value="1"/>
</dbReference>
<evidence type="ECO:0000256" key="2">
    <source>
        <dbReference type="ARBA" id="ARBA00022729"/>
    </source>
</evidence>
<dbReference type="InterPro" id="IPR006059">
    <property type="entry name" value="SBP"/>
</dbReference>
<dbReference type="Gene3D" id="3.40.190.10">
    <property type="entry name" value="Periplasmic binding protein-like II"/>
    <property type="match status" value="1"/>
</dbReference>
<organism evidence="7 8">
    <name type="scientific">Luedemannella helvata</name>
    <dbReference type="NCBI Taxonomy" id="349315"/>
    <lineage>
        <taxon>Bacteria</taxon>
        <taxon>Bacillati</taxon>
        <taxon>Actinomycetota</taxon>
        <taxon>Actinomycetes</taxon>
        <taxon>Micromonosporales</taxon>
        <taxon>Micromonosporaceae</taxon>
        <taxon>Luedemannella</taxon>
    </lineage>
</organism>